<dbReference type="AlphaFoldDB" id="A0A9X2LHH8"/>
<protein>
    <submittedName>
        <fullName evidence="2">DUF4132 domain-containing protein</fullName>
    </submittedName>
</protein>
<dbReference type="InterPro" id="IPR025406">
    <property type="entry name" value="DUF4132"/>
</dbReference>
<keyword evidence="3" id="KW-1185">Reference proteome</keyword>
<dbReference type="RefSeq" id="WP_168094934.1">
    <property type="nucleotide sequence ID" value="NZ_JAATER010000326.1"/>
</dbReference>
<evidence type="ECO:0000313" key="2">
    <source>
        <dbReference type="EMBL" id="MCQ8771273.1"/>
    </source>
</evidence>
<sequence length="391" mass="42207">MTDRVEDLLDAGNDWSRRMRDRLTGLSPELTELVLHLGTSVGFWNHQYKVDVAWKRRTKVLLKAGGAGELVRAAVRELSVGGSLHGMTDNERVIRELGTGKPQSPARAAAIGFTLAAGWLSGDVDGPVNGLVGGPVDGLVGGLVGDLATVARKNAAAMDVYYRPDNGLAGAAFTALGELRGRAAMEALWTLHFQVPASQPSQRHLVRCVKKAAARLGVPPHELAERTVPRHGLEPDGTLTIGGIGRGAVWVNAWLDAVITLHGNGRVTVLWIDEDGSGTTTGAPFRTPTGYKARHHTDSVDTVRRLAQGMEKTVADERHRLSGLAAQDLTWSGADWARYYRDHPVTRVVTRSLEWEYEVQDGLGFRPLDPGAASASVPTAARVRLRRRTAL</sequence>
<proteinExistence type="predicted"/>
<reference evidence="2" key="1">
    <citation type="submission" date="2022-06" db="EMBL/GenBank/DDBJ databases">
        <title>WGS of actinobacteria.</title>
        <authorList>
            <person name="Thawai C."/>
        </authorList>
    </citation>
    <scope>NUCLEOTIDE SEQUENCE</scope>
    <source>
        <strain evidence="2">AA8</strain>
    </source>
</reference>
<comment type="caution">
    <text evidence="2">The sequence shown here is derived from an EMBL/GenBank/DDBJ whole genome shotgun (WGS) entry which is preliminary data.</text>
</comment>
<evidence type="ECO:0000259" key="1">
    <source>
        <dbReference type="Pfam" id="PF13569"/>
    </source>
</evidence>
<feature type="domain" description="DUF4132" evidence="1">
    <location>
        <begin position="294"/>
        <end position="362"/>
    </location>
</feature>
<organism evidence="2 3">
    <name type="scientific">Streptomyces telluris</name>
    <dbReference type="NCBI Taxonomy" id="2720021"/>
    <lineage>
        <taxon>Bacteria</taxon>
        <taxon>Bacillati</taxon>
        <taxon>Actinomycetota</taxon>
        <taxon>Actinomycetes</taxon>
        <taxon>Kitasatosporales</taxon>
        <taxon>Streptomycetaceae</taxon>
        <taxon>Streptomyces</taxon>
    </lineage>
</organism>
<accession>A0A9X2LHH8</accession>
<gene>
    <name evidence="2" type="ORF">NQU55_16085</name>
</gene>
<name>A0A9X2LHH8_9ACTN</name>
<dbReference type="Proteomes" id="UP001142374">
    <property type="component" value="Unassembled WGS sequence"/>
</dbReference>
<dbReference type="Pfam" id="PF13569">
    <property type="entry name" value="DUF4132"/>
    <property type="match status" value="1"/>
</dbReference>
<evidence type="ECO:0000313" key="3">
    <source>
        <dbReference type="Proteomes" id="UP001142374"/>
    </source>
</evidence>
<dbReference type="EMBL" id="JANIID010000013">
    <property type="protein sequence ID" value="MCQ8771273.1"/>
    <property type="molecule type" value="Genomic_DNA"/>
</dbReference>